<dbReference type="Proteomes" id="UP000828390">
    <property type="component" value="Unassembled WGS sequence"/>
</dbReference>
<protein>
    <submittedName>
        <fullName evidence="2">Uncharacterized protein</fullName>
    </submittedName>
</protein>
<dbReference type="AlphaFoldDB" id="A0A9D4MUZ4"/>
<proteinExistence type="predicted"/>
<organism evidence="2 3">
    <name type="scientific">Dreissena polymorpha</name>
    <name type="common">Zebra mussel</name>
    <name type="synonym">Mytilus polymorpha</name>
    <dbReference type="NCBI Taxonomy" id="45954"/>
    <lineage>
        <taxon>Eukaryota</taxon>
        <taxon>Metazoa</taxon>
        <taxon>Spiralia</taxon>
        <taxon>Lophotrochozoa</taxon>
        <taxon>Mollusca</taxon>
        <taxon>Bivalvia</taxon>
        <taxon>Autobranchia</taxon>
        <taxon>Heteroconchia</taxon>
        <taxon>Euheterodonta</taxon>
        <taxon>Imparidentia</taxon>
        <taxon>Neoheterodontei</taxon>
        <taxon>Myida</taxon>
        <taxon>Dreissenoidea</taxon>
        <taxon>Dreissenidae</taxon>
        <taxon>Dreissena</taxon>
    </lineage>
</organism>
<dbReference type="EMBL" id="JAIWYP010000001">
    <property type="protein sequence ID" value="KAH3882356.1"/>
    <property type="molecule type" value="Genomic_DNA"/>
</dbReference>
<dbReference type="PANTHER" id="PTHR34239:SF2">
    <property type="entry name" value="TRANSPOSABLE ELEMENT P TRANSPOSASE_THAP9 CONSERVED DOMAIN-CONTAINING PROTEIN"/>
    <property type="match status" value="1"/>
</dbReference>
<evidence type="ECO:0000256" key="1">
    <source>
        <dbReference type="SAM" id="MobiDB-lite"/>
    </source>
</evidence>
<accession>A0A9D4MUZ4</accession>
<gene>
    <name evidence="2" type="ORF">DPMN_006291</name>
</gene>
<dbReference type="PANTHER" id="PTHR34239">
    <property type="entry name" value="APPLE DOMAIN-CONTAINING PROTEIN"/>
    <property type="match status" value="1"/>
</dbReference>
<evidence type="ECO:0000313" key="3">
    <source>
        <dbReference type="Proteomes" id="UP000828390"/>
    </source>
</evidence>
<evidence type="ECO:0000313" key="2">
    <source>
        <dbReference type="EMBL" id="KAH3882356.1"/>
    </source>
</evidence>
<keyword evidence="3" id="KW-1185">Reference proteome</keyword>
<name>A0A9D4MUZ4_DREPO</name>
<comment type="caution">
    <text evidence="2">The sequence shown here is derived from an EMBL/GenBank/DDBJ whole genome shotgun (WGS) entry which is preliminary data.</text>
</comment>
<sequence>MSQSENEVLEYTANVLFSSSESEGEFSGFEADSAEPKQCQQRKLKSVVKRVHKSSTRTDVNNNSKNDSKQTKGKQKATKKTTPKSTSVGLFDLDNLSANDIDVLRKKLGIFDMPVEEVYDDFEGFDPQNAPNLRIEVENENEFTDSDANDSIGARKYAQDSSNNMTSKLKNSLFDDSDQVEDRSDWKLPKIKTKVKGPAITQSLADLISVACTSQCDIESVSEKYHVPENCEKLNPPTVNNEIWKILDKRTRTYDRLFQDIQSLLSSGIVPILKLVQVLKQSLMTNEEAKELISDSLTLLGQAQFNLSVRRRYLLKPNLDQKYKNLCSINMPVTTQLFGDDIAKEVKNCETSLNLGKMRPQQSFQPNFFPRGGFRGRFPRNFNRGRGNVRYMPYGQAPAFNPRGFRGPMRGGPRGGRGFKPSATVSAPNEGN</sequence>
<feature type="region of interest" description="Disordered" evidence="1">
    <location>
        <begin position="400"/>
        <end position="432"/>
    </location>
</feature>
<feature type="compositionally biased region" description="Gly residues" evidence="1">
    <location>
        <begin position="409"/>
        <end position="418"/>
    </location>
</feature>
<feature type="region of interest" description="Disordered" evidence="1">
    <location>
        <begin position="26"/>
        <end position="88"/>
    </location>
</feature>
<reference evidence="2" key="1">
    <citation type="journal article" date="2019" name="bioRxiv">
        <title>The Genome of the Zebra Mussel, Dreissena polymorpha: A Resource for Invasive Species Research.</title>
        <authorList>
            <person name="McCartney M.A."/>
            <person name="Auch B."/>
            <person name="Kono T."/>
            <person name="Mallez S."/>
            <person name="Zhang Y."/>
            <person name="Obille A."/>
            <person name="Becker A."/>
            <person name="Abrahante J.E."/>
            <person name="Garbe J."/>
            <person name="Badalamenti J.P."/>
            <person name="Herman A."/>
            <person name="Mangelson H."/>
            <person name="Liachko I."/>
            <person name="Sullivan S."/>
            <person name="Sone E.D."/>
            <person name="Koren S."/>
            <person name="Silverstein K.A.T."/>
            <person name="Beckman K.B."/>
            <person name="Gohl D.M."/>
        </authorList>
    </citation>
    <scope>NUCLEOTIDE SEQUENCE</scope>
    <source>
        <strain evidence="2">Duluth1</strain>
        <tissue evidence="2">Whole animal</tissue>
    </source>
</reference>
<feature type="compositionally biased region" description="Basic residues" evidence="1">
    <location>
        <begin position="71"/>
        <end position="82"/>
    </location>
</feature>
<feature type="compositionally biased region" description="Basic residues" evidence="1">
    <location>
        <begin position="40"/>
        <end position="55"/>
    </location>
</feature>
<feature type="compositionally biased region" description="Polar residues" evidence="1">
    <location>
        <begin position="423"/>
        <end position="432"/>
    </location>
</feature>
<reference evidence="2" key="2">
    <citation type="submission" date="2020-11" db="EMBL/GenBank/DDBJ databases">
        <authorList>
            <person name="McCartney M.A."/>
            <person name="Auch B."/>
            <person name="Kono T."/>
            <person name="Mallez S."/>
            <person name="Becker A."/>
            <person name="Gohl D.M."/>
            <person name="Silverstein K.A.T."/>
            <person name="Koren S."/>
            <person name="Bechman K.B."/>
            <person name="Herman A."/>
            <person name="Abrahante J.E."/>
            <person name="Garbe J."/>
        </authorList>
    </citation>
    <scope>NUCLEOTIDE SEQUENCE</scope>
    <source>
        <strain evidence="2">Duluth1</strain>
        <tissue evidence="2">Whole animal</tissue>
    </source>
</reference>